<dbReference type="NCBIfam" id="TIGR01525">
    <property type="entry name" value="ATPase-IB_hvy"/>
    <property type="match status" value="1"/>
</dbReference>
<evidence type="ECO:0000256" key="4">
    <source>
        <dbReference type="ARBA" id="ARBA00022692"/>
    </source>
</evidence>
<evidence type="ECO:0000256" key="12">
    <source>
        <dbReference type="RuleBase" id="RU362081"/>
    </source>
</evidence>
<keyword evidence="8" id="KW-0813">Transport</keyword>
<keyword evidence="8" id="KW-0406">Ion transport</keyword>
<evidence type="ECO:0000256" key="1">
    <source>
        <dbReference type="ARBA" id="ARBA00004651"/>
    </source>
</evidence>
<dbReference type="RefSeq" id="WP_003678095.1">
    <property type="nucleotide sequence ID" value="NZ_AZCN01000060.1"/>
</dbReference>
<feature type="transmembrane region" description="Helical" evidence="12">
    <location>
        <begin position="12"/>
        <end position="28"/>
    </location>
</feature>
<reference evidence="14 15" key="1">
    <citation type="journal article" date="2015" name="Genome Announc.">
        <title>Expanding the biotechnology potential of lactobacilli through comparative genomics of 213 strains and associated genera.</title>
        <authorList>
            <person name="Sun Z."/>
            <person name="Harris H.M."/>
            <person name="McCann A."/>
            <person name="Guo C."/>
            <person name="Argimon S."/>
            <person name="Zhang W."/>
            <person name="Yang X."/>
            <person name="Jeffery I.B."/>
            <person name="Cooney J.C."/>
            <person name="Kagawa T.F."/>
            <person name="Liu W."/>
            <person name="Song Y."/>
            <person name="Salvetti E."/>
            <person name="Wrobel A."/>
            <person name="Rasinkangas P."/>
            <person name="Parkhill J."/>
            <person name="Rea M.C."/>
            <person name="O'Sullivan O."/>
            <person name="Ritari J."/>
            <person name="Douillard F.P."/>
            <person name="Paul Ross R."/>
            <person name="Yang R."/>
            <person name="Briner A.E."/>
            <person name="Felis G.E."/>
            <person name="de Vos W.M."/>
            <person name="Barrangou R."/>
            <person name="Klaenhammer T.R."/>
            <person name="Caufield P.W."/>
            <person name="Cui Y."/>
            <person name="Zhang H."/>
            <person name="O'Toole P.W."/>
        </authorList>
    </citation>
    <scope>NUCLEOTIDE SEQUENCE [LARGE SCALE GENOMIC DNA]</scope>
    <source>
        <strain evidence="14 15">DSM 20001</strain>
    </source>
</reference>
<keyword evidence="5 12" id="KW-0479">Metal-binding</keyword>
<dbReference type="Proteomes" id="UP000051181">
    <property type="component" value="Unassembled WGS sequence"/>
</dbReference>
<dbReference type="Gene3D" id="3.40.1110.10">
    <property type="entry name" value="Calcium-transporting ATPase, cytoplasmic domain N"/>
    <property type="match status" value="1"/>
</dbReference>
<dbReference type="InterPro" id="IPR023298">
    <property type="entry name" value="ATPase_P-typ_TM_dom_sf"/>
</dbReference>
<evidence type="ECO:0000256" key="8">
    <source>
        <dbReference type="ARBA" id="ARBA00023065"/>
    </source>
</evidence>
<dbReference type="InterPro" id="IPR036412">
    <property type="entry name" value="HAD-like_sf"/>
</dbReference>
<feature type="transmembrane region" description="Helical" evidence="12">
    <location>
        <begin position="34"/>
        <end position="57"/>
    </location>
</feature>
<dbReference type="GO" id="GO:0005886">
    <property type="term" value="C:plasma membrane"/>
    <property type="evidence" value="ECO:0007669"/>
    <property type="project" value="UniProtKB-SubCell"/>
</dbReference>
<organism evidence="14 15">
    <name type="scientific">Loigolactobacillus coryniformis subsp. coryniformis KCTC 3167 = DSM 20001</name>
    <dbReference type="NCBI Taxonomy" id="913848"/>
    <lineage>
        <taxon>Bacteria</taxon>
        <taxon>Bacillati</taxon>
        <taxon>Bacillota</taxon>
        <taxon>Bacilli</taxon>
        <taxon>Lactobacillales</taxon>
        <taxon>Lactobacillaceae</taxon>
        <taxon>Loigolactobacillus</taxon>
    </lineage>
</organism>
<dbReference type="NCBIfam" id="TIGR01494">
    <property type="entry name" value="ATPase_P-type"/>
    <property type="match status" value="1"/>
</dbReference>
<dbReference type="Pfam" id="PF00122">
    <property type="entry name" value="E1-E2_ATPase"/>
    <property type="match status" value="1"/>
</dbReference>
<dbReference type="GO" id="GO:0016887">
    <property type="term" value="F:ATP hydrolysis activity"/>
    <property type="evidence" value="ECO:0007669"/>
    <property type="project" value="InterPro"/>
</dbReference>
<dbReference type="PRINTS" id="PR00119">
    <property type="entry name" value="CATATPASE"/>
</dbReference>
<dbReference type="GO" id="GO:0008551">
    <property type="term" value="F:P-type cadmium transporter activity"/>
    <property type="evidence" value="ECO:0007669"/>
    <property type="project" value="UniProtKB-EC"/>
</dbReference>
<dbReference type="SFLD" id="SFLDS00003">
    <property type="entry name" value="Haloacid_Dehalogenase"/>
    <property type="match status" value="1"/>
</dbReference>
<comment type="catalytic activity">
    <reaction evidence="11">
        <text>Cd(2+)(in) + ATP + H2O = Cd(2+)(out) + ADP + phosphate + H(+)</text>
        <dbReference type="Rhea" id="RHEA:12132"/>
        <dbReference type="ChEBI" id="CHEBI:15377"/>
        <dbReference type="ChEBI" id="CHEBI:15378"/>
        <dbReference type="ChEBI" id="CHEBI:30616"/>
        <dbReference type="ChEBI" id="CHEBI:43474"/>
        <dbReference type="ChEBI" id="CHEBI:48775"/>
        <dbReference type="ChEBI" id="CHEBI:456216"/>
        <dbReference type="EC" id="7.2.2.21"/>
    </reaction>
</comment>
<dbReference type="InterPro" id="IPR044492">
    <property type="entry name" value="P_typ_ATPase_HD_dom"/>
</dbReference>
<dbReference type="GO" id="GO:0005524">
    <property type="term" value="F:ATP binding"/>
    <property type="evidence" value="ECO:0007669"/>
    <property type="project" value="UniProtKB-UniRule"/>
</dbReference>
<feature type="domain" description="P-type ATPase A" evidence="13">
    <location>
        <begin position="117"/>
        <end position="219"/>
    </location>
</feature>
<sequence length="632" mass="67747">MKFQNWIQNHINQITLLSAVLIVLGYAGKFAGSLLTYNIVLAVASIIAAVPIMIHAYQALRAKVISIELLVSIAVIGAFIIGEYNESAIVTFLFLFGSYLEARTLSKTRESIKSLTEMAPTTATLVHDDGTTEEVDVDDVEEDDIVLVKTGASIPVDGVIVDGHGYTDESAVTGESREITKQVDDNVFSGTMLSDGYLKVRATKVGDDTTFAKIIELVEDAQDTKSHAEKFIDRFAQYYTPAVLIIALLVFIFSRDFKLAITVLVLGCPGALVIGAPVSNVAGIGNGAKRGILIKGGDAMDTFSKVDTFVFDKTGTLTKGNTSVAKVNNYDLPLEQAFALTAKIESLSDHPLGRAVVSYADQNDYHYQELTITDNQTIKGQGLVATIDGHAVLAGNHKLLAANNVHLSASQQEDLAELKTTGSSIVLVAVDGKLELMLGIADIIRPEVAAELQHLREKGAKHLVMLTGDNQATADYVAQQVGIDEVHAELMPEQKVEFVKQFQQDGRTVAFVGDGINDSPSLATANIGIAMGSGTDVAIETSDVVLMQSSFHALVHAYGLAKKTVLNTKENIVIAIGVVAFLLLGLVAGFIYMASGMFVHEISILVVIFNAMRLINYGHEKADSAAELSTVK</sequence>
<feature type="transmembrane region" description="Helical" evidence="12">
    <location>
        <begin position="64"/>
        <end position="82"/>
    </location>
</feature>
<feature type="transmembrane region" description="Helical" evidence="12">
    <location>
        <begin position="572"/>
        <end position="592"/>
    </location>
</feature>
<proteinExistence type="inferred from homology"/>
<keyword evidence="6" id="KW-1278">Translocase</keyword>
<dbReference type="GeneID" id="65915782"/>
<dbReference type="Gene3D" id="2.70.150.10">
    <property type="entry name" value="Calcium-transporting ATPase, cytoplasmic transduction domain A"/>
    <property type="match status" value="1"/>
</dbReference>
<dbReference type="InterPro" id="IPR051014">
    <property type="entry name" value="Cation_Transport_ATPase_IB"/>
</dbReference>
<dbReference type="SUPFAM" id="SSF81653">
    <property type="entry name" value="Calcium ATPase, transduction domain A"/>
    <property type="match status" value="1"/>
</dbReference>
<dbReference type="SUPFAM" id="SSF81665">
    <property type="entry name" value="Calcium ATPase, transmembrane domain M"/>
    <property type="match status" value="1"/>
</dbReference>
<evidence type="ECO:0000256" key="9">
    <source>
        <dbReference type="ARBA" id="ARBA00023136"/>
    </source>
</evidence>
<keyword evidence="9 12" id="KW-0472">Membrane</keyword>
<evidence type="ECO:0000313" key="14">
    <source>
        <dbReference type="EMBL" id="KRK14976.1"/>
    </source>
</evidence>
<evidence type="ECO:0000256" key="7">
    <source>
        <dbReference type="ARBA" id="ARBA00022989"/>
    </source>
</evidence>
<dbReference type="SFLD" id="SFLDF00027">
    <property type="entry name" value="p-type_atpase"/>
    <property type="match status" value="1"/>
</dbReference>
<keyword evidence="12" id="KW-0067">ATP-binding</keyword>
<dbReference type="SUPFAM" id="SSF56784">
    <property type="entry name" value="HAD-like"/>
    <property type="match status" value="1"/>
</dbReference>
<evidence type="ECO:0000256" key="3">
    <source>
        <dbReference type="ARBA" id="ARBA00022539"/>
    </source>
</evidence>
<feature type="transmembrane region" description="Helical" evidence="12">
    <location>
        <begin position="259"/>
        <end position="285"/>
    </location>
</feature>
<dbReference type="Gene3D" id="3.40.50.1000">
    <property type="entry name" value="HAD superfamily/HAD-like"/>
    <property type="match status" value="1"/>
</dbReference>
<dbReference type="InterPro" id="IPR027256">
    <property type="entry name" value="P-typ_ATPase_IB"/>
</dbReference>
<accession>A0A0R1EZP9</accession>
<dbReference type="InterPro" id="IPR018303">
    <property type="entry name" value="ATPase_P-typ_P_site"/>
</dbReference>
<name>A0A0R1EZP9_9LACO</name>
<dbReference type="EC" id="7.2.2.21" evidence="10"/>
<dbReference type="FunFam" id="2.70.150.10:FF:000002">
    <property type="entry name" value="Copper-transporting ATPase 1, putative"/>
    <property type="match status" value="1"/>
</dbReference>
<feature type="transmembrane region" description="Helical" evidence="12">
    <location>
        <begin position="598"/>
        <end position="615"/>
    </location>
</feature>
<dbReference type="GO" id="GO:0046872">
    <property type="term" value="F:metal ion binding"/>
    <property type="evidence" value="ECO:0007669"/>
    <property type="project" value="UniProtKB-KW"/>
</dbReference>
<keyword evidence="4 12" id="KW-0812">Transmembrane</keyword>
<dbReference type="InterPro" id="IPR059000">
    <property type="entry name" value="ATPase_P-type_domA"/>
</dbReference>
<keyword evidence="7 12" id="KW-1133">Transmembrane helix</keyword>
<dbReference type="PROSITE" id="PS00154">
    <property type="entry name" value="ATPASE_E1_E2"/>
    <property type="match status" value="1"/>
</dbReference>
<comment type="subcellular location">
    <subcellularLocation>
        <location evidence="1">Cell membrane</location>
        <topology evidence="1">Multi-pass membrane protein</topology>
    </subcellularLocation>
</comment>
<dbReference type="InterPro" id="IPR001757">
    <property type="entry name" value="P_typ_ATPase"/>
</dbReference>
<dbReference type="InterPro" id="IPR008250">
    <property type="entry name" value="ATPase_P-typ_transduc_dom_A_sf"/>
</dbReference>
<evidence type="ECO:0000256" key="6">
    <source>
        <dbReference type="ARBA" id="ARBA00022967"/>
    </source>
</evidence>
<feature type="transmembrane region" description="Helical" evidence="12">
    <location>
        <begin position="235"/>
        <end position="253"/>
    </location>
</feature>
<dbReference type="NCBIfam" id="TIGR01511">
    <property type="entry name" value="ATPase-IB1_Cu"/>
    <property type="match status" value="1"/>
</dbReference>
<evidence type="ECO:0000256" key="11">
    <source>
        <dbReference type="ARBA" id="ARBA00049338"/>
    </source>
</evidence>
<evidence type="ECO:0000256" key="2">
    <source>
        <dbReference type="ARBA" id="ARBA00006024"/>
    </source>
</evidence>
<dbReference type="PATRIC" id="fig|913848.6.peg.2040"/>
<evidence type="ECO:0000259" key="13">
    <source>
        <dbReference type="Pfam" id="PF00122"/>
    </source>
</evidence>
<dbReference type="SFLD" id="SFLDG00002">
    <property type="entry name" value="C1.7:_P-type_atpase_like"/>
    <property type="match status" value="1"/>
</dbReference>
<dbReference type="EMBL" id="AZCN01000060">
    <property type="protein sequence ID" value="KRK14976.1"/>
    <property type="molecule type" value="Genomic_DNA"/>
</dbReference>
<dbReference type="InterPro" id="IPR023214">
    <property type="entry name" value="HAD_sf"/>
</dbReference>
<dbReference type="PROSITE" id="PS01229">
    <property type="entry name" value="COF_2"/>
    <property type="match status" value="1"/>
</dbReference>
<dbReference type="eggNOG" id="COG2217">
    <property type="taxonomic scope" value="Bacteria"/>
</dbReference>
<keyword evidence="12" id="KW-1003">Cell membrane</keyword>
<dbReference type="PANTHER" id="PTHR48085:SF5">
    <property type="entry name" value="CADMIUM_ZINC-TRANSPORTING ATPASE HMA4-RELATED"/>
    <property type="match status" value="1"/>
</dbReference>
<protein>
    <recommendedName>
        <fullName evidence="10">Cd(2+)-exporting ATPase</fullName>
        <ecNumber evidence="10">7.2.2.21</ecNumber>
    </recommendedName>
</protein>
<dbReference type="CDD" id="cd02079">
    <property type="entry name" value="P-type_ATPase_HM"/>
    <property type="match status" value="1"/>
</dbReference>
<comment type="similarity">
    <text evidence="2 12">Belongs to the cation transport ATPase (P-type) (TC 3.A.3) family. Type IB subfamily.</text>
</comment>
<keyword evidence="12" id="KW-0547">Nucleotide-binding</keyword>
<comment type="caution">
    <text evidence="14">The sequence shown here is derived from an EMBL/GenBank/DDBJ whole genome shotgun (WGS) entry which is preliminary data.</text>
</comment>
<dbReference type="Pfam" id="PF00702">
    <property type="entry name" value="Hydrolase"/>
    <property type="match status" value="1"/>
</dbReference>
<evidence type="ECO:0000256" key="10">
    <source>
        <dbReference type="ARBA" id="ARBA00039103"/>
    </source>
</evidence>
<keyword evidence="3" id="KW-0104">Cadmium</keyword>
<dbReference type="PANTHER" id="PTHR48085">
    <property type="entry name" value="CADMIUM/ZINC-TRANSPORTING ATPASE HMA2-RELATED"/>
    <property type="match status" value="1"/>
</dbReference>
<evidence type="ECO:0000313" key="15">
    <source>
        <dbReference type="Proteomes" id="UP000051181"/>
    </source>
</evidence>
<evidence type="ECO:0000256" key="5">
    <source>
        <dbReference type="ARBA" id="ARBA00022723"/>
    </source>
</evidence>
<dbReference type="AlphaFoldDB" id="A0A0R1EZP9"/>
<dbReference type="InterPro" id="IPR023299">
    <property type="entry name" value="ATPase_P-typ_cyto_dom_N"/>
</dbReference>
<gene>
    <name evidence="14" type="ORF">FD22_GL001998</name>
</gene>